<dbReference type="PANTHER" id="PTHR46472">
    <property type="entry name" value="NUCLEOREDOXIN"/>
    <property type="match status" value="1"/>
</dbReference>
<protein>
    <submittedName>
        <fullName evidence="2">Tryparedoxin-like protein</fullName>
    </submittedName>
</protein>
<accession>E9B1Z5</accession>
<dbReference type="InterPro" id="IPR012336">
    <property type="entry name" value="Thioredoxin-like_fold"/>
</dbReference>
<reference evidence="2 3" key="1">
    <citation type="journal article" date="2011" name="Genome Res.">
        <title>Chromosome and gene copy number variation allow major structural change between species and strains of Leishmania.</title>
        <authorList>
            <person name="Rogers M.B."/>
            <person name="Hilley J.D."/>
            <person name="Dickens N.J."/>
            <person name="Wilkes J."/>
            <person name="Bates P.A."/>
            <person name="Depledge D.P."/>
            <person name="Harris D."/>
            <person name="Her Y."/>
            <person name="Herzyk P."/>
            <person name="Imamura H."/>
            <person name="Otto T.D."/>
            <person name="Sanders M."/>
            <person name="Seeger K."/>
            <person name="Dujardin J.C."/>
            <person name="Berriman M."/>
            <person name="Smith D.F."/>
            <person name="Hertz-Fowler C."/>
            <person name="Mottram J.C."/>
        </authorList>
    </citation>
    <scope>NUCLEOTIDE SEQUENCE [LARGE SCALE GENOMIC DNA]</scope>
    <source>
        <strain evidence="2 3">MHOM/GT/2001/U1103</strain>
    </source>
</reference>
<name>E9B1Z5_LEIMU</name>
<dbReference type="GeneID" id="13451959"/>
<dbReference type="PhylomeDB" id="E9B1Z5"/>
<dbReference type="GO" id="GO:0030178">
    <property type="term" value="P:negative regulation of Wnt signaling pathway"/>
    <property type="evidence" value="ECO:0007669"/>
    <property type="project" value="TreeGrafter"/>
</dbReference>
<proteinExistence type="predicted"/>
<dbReference type="PROSITE" id="PS51352">
    <property type="entry name" value="THIOREDOXIN_2"/>
    <property type="match status" value="1"/>
</dbReference>
<organism evidence="2 3">
    <name type="scientific">Leishmania mexicana (strain MHOM/GT/2001/U1103)</name>
    <dbReference type="NCBI Taxonomy" id="929439"/>
    <lineage>
        <taxon>Eukaryota</taxon>
        <taxon>Discoba</taxon>
        <taxon>Euglenozoa</taxon>
        <taxon>Kinetoplastea</taxon>
        <taxon>Metakinetoplastina</taxon>
        <taxon>Trypanosomatida</taxon>
        <taxon>Trypanosomatidae</taxon>
        <taxon>Leishmaniinae</taxon>
        <taxon>Leishmania</taxon>
    </lineage>
</organism>
<dbReference type="OrthoDB" id="409136at2759"/>
<keyword evidence="3" id="KW-1185">Reference proteome</keyword>
<feature type="domain" description="Thioredoxin" evidence="1">
    <location>
        <begin position="1"/>
        <end position="167"/>
    </location>
</feature>
<dbReference type="KEGG" id="lmi:LMXM_30_1960"/>
<dbReference type="AlphaFoldDB" id="E9B1Z5"/>
<dbReference type="VEuPathDB" id="TriTrypDB:LmxM.30.1960"/>
<evidence type="ECO:0000313" key="3">
    <source>
        <dbReference type="Proteomes" id="UP000007259"/>
    </source>
</evidence>
<dbReference type="InterPro" id="IPR013766">
    <property type="entry name" value="Thioredoxin_domain"/>
</dbReference>
<dbReference type="PROSITE" id="PS00194">
    <property type="entry name" value="THIOREDOXIN_1"/>
    <property type="match status" value="1"/>
</dbReference>
<sequence length="191" mass="21932">MEPNFFNNSGLMLLCKDGSAVRAIDVLKDPEYVLIFFSAHWCPPCRAFTPLLKSFYEAHHAKKKFEVVFMSLDRSEEEMMRYFCESHGDYYCLPYADARSMARVWGDTYNIKTIPALLVFENANPRKLIARCGREMVTQDPFGKFFPWPDAAPQQQAASFVLDYTRKAAIVLGILVLLYSLSRRSSWGTLS</sequence>
<dbReference type="GO" id="GO:0031397">
    <property type="term" value="P:negative regulation of protein ubiquitination"/>
    <property type="evidence" value="ECO:0007669"/>
    <property type="project" value="TreeGrafter"/>
</dbReference>
<evidence type="ECO:0000259" key="1">
    <source>
        <dbReference type="PROSITE" id="PS51352"/>
    </source>
</evidence>
<dbReference type="Proteomes" id="UP000007259">
    <property type="component" value="Chromosome 30"/>
</dbReference>
<dbReference type="RefSeq" id="XP_003877715.1">
    <property type="nucleotide sequence ID" value="XM_003877666.1"/>
</dbReference>
<gene>
    <name evidence="2" type="ORF">LMXM_30_1960</name>
</gene>
<dbReference type="InterPro" id="IPR036249">
    <property type="entry name" value="Thioredoxin-like_sf"/>
</dbReference>
<evidence type="ECO:0000313" key="2">
    <source>
        <dbReference type="EMBL" id="CBZ29252.1"/>
    </source>
</evidence>
<dbReference type="Gene3D" id="3.40.30.10">
    <property type="entry name" value="Glutaredoxin"/>
    <property type="match status" value="1"/>
</dbReference>
<dbReference type="OMA" id="NEYYLEM"/>
<dbReference type="GO" id="GO:0004791">
    <property type="term" value="F:thioredoxin-disulfide reductase (NADPH) activity"/>
    <property type="evidence" value="ECO:0007669"/>
    <property type="project" value="TreeGrafter"/>
</dbReference>
<dbReference type="SUPFAM" id="SSF52833">
    <property type="entry name" value="Thioredoxin-like"/>
    <property type="match status" value="1"/>
</dbReference>
<dbReference type="PANTHER" id="PTHR46472:SF1">
    <property type="entry name" value="NUCLEOREDOXIN"/>
    <property type="match status" value="1"/>
</dbReference>
<dbReference type="InterPro" id="IPR017937">
    <property type="entry name" value="Thioredoxin_CS"/>
</dbReference>
<dbReference type="GO" id="GO:0005634">
    <property type="term" value="C:nucleus"/>
    <property type="evidence" value="ECO:0007669"/>
    <property type="project" value="TreeGrafter"/>
</dbReference>
<dbReference type="EMBL" id="FR799583">
    <property type="protein sequence ID" value="CBZ29252.1"/>
    <property type="molecule type" value="Genomic_DNA"/>
</dbReference>
<dbReference type="Pfam" id="PF13905">
    <property type="entry name" value="Thioredoxin_8"/>
    <property type="match status" value="1"/>
</dbReference>